<feature type="compositionally biased region" description="Low complexity" evidence="1">
    <location>
        <begin position="51"/>
        <end position="69"/>
    </location>
</feature>
<accession>A0A9W6T343</accession>
<protein>
    <submittedName>
        <fullName evidence="3">Unnamed protein product</fullName>
    </submittedName>
</protein>
<feature type="domain" description="CRAL-TRIO" evidence="2">
    <location>
        <begin position="185"/>
        <end position="300"/>
    </location>
</feature>
<dbReference type="SUPFAM" id="SSF46938">
    <property type="entry name" value="CRAL/TRIO N-terminal domain"/>
    <property type="match status" value="1"/>
</dbReference>
<feature type="compositionally biased region" description="Basic residues" evidence="1">
    <location>
        <begin position="70"/>
        <end position="79"/>
    </location>
</feature>
<dbReference type="EMBL" id="BSXN01001427">
    <property type="protein sequence ID" value="GME73012.1"/>
    <property type="molecule type" value="Genomic_DNA"/>
</dbReference>
<reference evidence="3" key="1">
    <citation type="submission" date="2023-04" db="EMBL/GenBank/DDBJ databases">
        <title>Candida boidinii NBRC 10035.</title>
        <authorList>
            <person name="Ichikawa N."/>
            <person name="Sato H."/>
            <person name="Tonouchi N."/>
        </authorList>
    </citation>
    <scope>NUCLEOTIDE SEQUENCE</scope>
    <source>
        <strain evidence="3">NBRC 10035</strain>
    </source>
</reference>
<name>A0A9W6T343_CANBO</name>
<evidence type="ECO:0000313" key="4">
    <source>
        <dbReference type="Proteomes" id="UP001165120"/>
    </source>
</evidence>
<keyword evidence="4" id="KW-1185">Reference proteome</keyword>
<dbReference type="InterPro" id="IPR052432">
    <property type="entry name" value="PITP/CRAL-TRIO"/>
</dbReference>
<dbReference type="PANTHER" id="PTHR46590">
    <property type="entry name" value="PHOSPHATIDYLINOSITOL TRANSFER PROTEIN CSR1-RELATED"/>
    <property type="match status" value="1"/>
</dbReference>
<sequence>MSTKSAPGRVDTLTADQERVLKDVWTYLLHFWGYEIQPTRLRSQSIKLSKVVSNNSTKSSNKKSGGFLSKFKKSSSNKKKTAEETDKENKLNDHSAYDPNVSLTTDLKIHHALKALDRDTTRNALFKFLRQDTPDNLLLRFVRARKWDVDKSLVMLSNTLQWRTKETQVDALLLKNELGMKLEDKKGVMKQFELGKAVVRGIDKKGRPIVIIKPRLHHSSDQTEEEVELYTLLVIEYARLFLIEPVDSCSILFDMSGFTMANMDYTPVKYIIGAFEAHYPESLGVLFIHKAPWIFSVLMN</sequence>
<dbReference type="InterPro" id="IPR011074">
    <property type="entry name" value="CRAL/TRIO_N_dom"/>
</dbReference>
<dbReference type="InterPro" id="IPR001251">
    <property type="entry name" value="CRAL-TRIO_dom"/>
</dbReference>
<dbReference type="AlphaFoldDB" id="A0A9W6T343"/>
<dbReference type="Pfam" id="PF03765">
    <property type="entry name" value="CRAL_TRIO_N"/>
    <property type="match status" value="1"/>
</dbReference>
<dbReference type="Gene3D" id="3.40.525.10">
    <property type="entry name" value="CRAL-TRIO lipid binding domain"/>
    <property type="match status" value="1"/>
</dbReference>
<feature type="compositionally biased region" description="Basic and acidic residues" evidence="1">
    <location>
        <begin position="80"/>
        <end position="96"/>
    </location>
</feature>
<gene>
    <name evidence="3" type="ORF">Cboi02_000386300</name>
</gene>
<dbReference type="SMART" id="SM01100">
    <property type="entry name" value="CRAL_TRIO_N"/>
    <property type="match status" value="1"/>
</dbReference>
<comment type="caution">
    <text evidence="3">The sequence shown here is derived from an EMBL/GenBank/DDBJ whole genome shotgun (WGS) entry which is preliminary data.</text>
</comment>
<evidence type="ECO:0000313" key="3">
    <source>
        <dbReference type="EMBL" id="GME73012.1"/>
    </source>
</evidence>
<dbReference type="InterPro" id="IPR036273">
    <property type="entry name" value="CRAL/TRIO_N_dom_sf"/>
</dbReference>
<dbReference type="Pfam" id="PF00650">
    <property type="entry name" value="CRAL_TRIO"/>
    <property type="match status" value="1"/>
</dbReference>
<dbReference type="CDD" id="cd00170">
    <property type="entry name" value="SEC14"/>
    <property type="match status" value="1"/>
</dbReference>
<dbReference type="PANTHER" id="PTHR46590:SF1">
    <property type="entry name" value="PHOSPHATIDYLINOSITOL TRANSFER PROTEIN CSR1"/>
    <property type="match status" value="1"/>
</dbReference>
<dbReference type="PROSITE" id="PS50191">
    <property type="entry name" value="CRAL_TRIO"/>
    <property type="match status" value="1"/>
</dbReference>
<evidence type="ECO:0000259" key="2">
    <source>
        <dbReference type="PROSITE" id="PS50191"/>
    </source>
</evidence>
<dbReference type="SUPFAM" id="SSF52087">
    <property type="entry name" value="CRAL/TRIO domain"/>
    <property type="match status" value="1"/>
</dbReference>
<organism evidence="3 4">
    <name type="scientific">Candida boidinii</name>
    <name type="common">Yeast</name>
    <dbReference type="NCBI Taxonomy" id="5477"/>
    <lineage>
        <taxon>Eukaryota</taxon>
        <taxon>Fungi</taxon>
        <taxon>Dikarya</taxon>
        <taxon>Ascomycota</taxon>
        <taxon>Saccharomycotina</taxon>
        <taxon>Pichiomycetes</taxon>
        <taxon>Pichiales</taxon>
        <taxon>Pichiaceae</taxon>
        <taxon>Ogataea</taxon>
        <taxon>Ogataea/Candida clade</taxon>
    </lineage>
</organism>
<proteinExistence type="predicted"/>
<dbReference type="SMART" id="SM00516">
    <property type="entry name" value="SEC14"/>
    <property type="match status" value="1"/>
</dbReference>
<dbReference type="Proteomes" id="UP001165120">
    <property type="component" value="Unassembled WGS sequence"/>
</dbReference>
<dbReference type="InterPro" id="IPR036865">
    <property type="entry name" value="CRAL-TRIO_dom_sf"/>
</dbReference>
<evidence type="ECO:0000256" key="1">
    <source>
        <dbReference type="SAM" id="MobiDB-lite"/>
    </source>
</evidence>
<feature type="region of interest" description="Disordered" evidence="1">
    <location>
        <begin position="51"/>
        <end position="97"/>
    </location>
</feature>